<dbReference type="Gene3D" id="2.40.128.690">
    <property type="entry name" value="YycH protein, domain 3-like"/>
    <property type="match status" value="1"/>
</dbReference>
<dbReference type="RefSeq" id="WP_212980492.1">
    <property type="nucleotide sequence ID" value="NZ_AP025343.1"/>
</dbReference>
<evidence type="ECO:0000313" key="3">
    <source>
        <dbReference type="Proteomes" id="UP000682811"/>
    </source>
</evidence>
<gene>
    <name evidence="2" type="ORF">J34TS1_49830</name>
</gene>
<accession>A0A920CVA2</accession>
<dbReference type="EMBL" id="BORT01000029">
    <property type="protein sequence ID" value="GIO50218.1"/>
    <property type="molecule type" value="Genomic_DNA"/>
</dbReference>
<name>A0A920CVA2_9BACL</name>
<dbReference type="AlphaFoldDB" id="A0A920CVA2"/>
<organism evidence="2 3">
    <name type="scientific">Paenibacillus azoreducens</name>
    <dbReference type="NCBI Taxonomy" id="116718"/>
    <lineage>
        <taxon>Bacteria</taxon>
        <taxon>Bacillati</taxon>
        <taxon>Bacillota</taxon>
        <taxon>Bacilli</taxon>
        <taxon>Bacillales</taxon>
        <taxon>Paenibacillaceae</taxon>
        <taxon>Paenibacillus</taxon>
    </lineage>
</organism>
<proteinExistence type="predicted"/>
<feature type="domain" description="Regulatory protein YycH-like" evidence="1">
    <location>
        <begin position="44"/>
        <end position="248"/>
    </location>
</feature>
<protein>
    <recommendedName>
        <fullName evidence="1">Regulatory protein YycH-like domain-containing protein</fullName>
    </recommendedName>
</protein>
<evidence type="ECO:0000313" key="2">
    <source>
        <dbReference type="EMBL" id="GIO50218.1"/>
    </source>
</evidence>
<comment type="caution">
    <text evidence="2">The sequence shown here is derived from an EMBL/GenBank/DDBJ whole genome shotgun (WGS) entry which is preliminary data.</text>
</comment>
<dbReference type="Pfam" id="PF09648">
    <property type="entry name" value="YycI"/>
    <property type="match status" value="1"/>
</dbReference>
<reference evidence="2 3" key="1">
    <citation type="submission" date="2021-03" db="EMBL/GenBank/DDBJ databases">
        <title>Antimicrobial resistance genes in bacteria isolated from Japanese honey, and their potential for conferring macrolide and lincosamide resistance in the American foulbrood pathogen Paenibacillus larvae.</title>
        <authorList>
            <person name="Okamoto M."/>
            <person name="Kumagai M."/>
            <person name="Kanamori H."/>
            <person name="Takamatsu D."/>
        </authorList>
    </citation>
    <scope>NUCLEOTIDE SEQUENCE [LARGE SCALE GENOMIC DNA]</scope>
    <source>
        <strain evidence="2 3">J34TS1</strain>
    </source>
</reference>
<keyword evidence="3" id="KW-1185">Reference proteome</keyword>
<dbReference type="Proteomes" id="UP000682811">
    <property type="component" value="Unassembled WGS sequence"/>
</dbReference>
<sequence length="267" mass="30225">MDWGRAKNVLIYAFLLLNLVLGYQLWNDVREQADTSLDFASLSESTQKVMKEKSIQLLCQIPSITPQLPKITYQYLNGENIGPQIGLEDKIESQLIFRDKDLVSALKGPIPQIGNYQYDPQGSEYMTKSEMERVKEAGAAGRFVMHALVDQKWPLFNDQLELFYSEQRIIAYRYSPIQIVTSGTGDEESQKMMPASNALKTLVERHIPPGSAIKDIQLGYYGQVYNSESQIAAPSWRFTLESGEMYYVQGISGDVTVTSPKSEKEKE</sequence>
<dbReference type="InterPro" id="IPR018604">
    <property type="entry name" value="YycI-like"/>
</dbReference>
<evidence type="ECO:0000259" key="1">
    <source>
        <dbReference type="Pfam" id="PF09648"/>
    </source>
</evidence>
<dbReference type="GO" id="GO:0016020">
    <property type="term" value="C:membrane"/>
    <property type="evidence" value="ECO:0007669"/>
    <property type="project" value="InterPro"/>
</dbReference>